<accession>A0A6J7KPV5</accession>
<gene>
    <name evidence="1" type="ORF">UFOPK3733_02189</name>
</gene>
<evidence type="ECO:0000313" key="1">
    <source>
        <dbReference type="EMBL" id="CAB4956469.1"/>
    </source>
</evidence>
<organism evidence="1">
    <name type="scientific">freshwater metagenome</name>
    <dbReference type="NCBI Taxonomy" id="449393"/>
    <lineage>
        <taxon>unclassified sequences</taxon>
        <taxon>metagenomes</taxon>
        <taxon>ecological metagenomes</taxon>
    </lineage>
</organism>
<sequence length="55" mass="5940">MAKDTPFVGQGLCKQLPIFRNICGWIARGFDESSDACQPNQPTTSTIVGVAPCRL</sequence>
<dbReference type="EMBL" id="CAFBNC010000174">
    <property type="protein sequence ID" value="CAB4956469.1"/>
    <property type="molecule type" value="Genomic_DNA"/>
</dbReference>
<reference evidence="1" key="1">
    <citation type="submission" date="2020-05" db="EMBL/GenBank/DDBJ databases">
        <authorList>
            <person name="Chiriac C."/>
            <person name="Salcher M."/>
            <person name="Ghai R."/>
            <person name="Kavagutti S V."/>
        </authorList>
    </citation>
    <scope>NUCLEOTIDE SEQUENCE</scope>
</reference>
<name>A0A6J7KPV5_9ZZZZ</name>
<protein>
    <submittedName>
        <fullName evidence="1">Unannotated protein</fullName>
    </submittedName>
</protein>
<dbReference type="AlphaFoldDB" id="A0A6J7KPV5"/>
<proteinExistence type="predicted"/>